<feature type="transmembrane region" description="Helical" evidence="9">
    <location>
        <begin position="137"/>
        <end position="156"/>
    </location>
</feature>
<dbReference type="Pfam" id="PF00005">
    <property type="entry name" value="ABC_tran"/>
    <property type="match status" value="2"/>
</dbReference>
<dbReference type="InterPro" id="IPR003439">
    <property type="entry name" value="ABC_transporter-like_ATP-bd"/>
</dbReference>
<feature type="transmembrane region" description="Helical" evidence="9">
    <location>
        <begin position="889"/>
        <end position="912"/>
    </location>
</feature>
<dbReference type="InterPro" id="IPR027417">
    <property type="entry name" value="P-loop_NTPase"/>
</dbReference>
<dbReference type="Gene3D" id="1.20.1560.10">
    <property type="entry name" value="ABC transporter type 1, transmembrane domain"/>
    <property type="match status" value="2"/>
</dbReference>
<evidence type="ECO:0000256" key="7">
    <source>
        <dbReference type="ARBA" id="ARBA00023136"/>
    </source>
</evidence>
<keyword evidence="5" id="KW-0067">ATP-binding</keyword>
<dbReference type="SUPFAM" id="SSF90123">
    <property type="entry name" value="ABC transporter transmembrane region"/>
    <property type="match status" value="2"/>
</dbReference>
<dbReference type="InterPro" id="IPR003593">
    <property type="entry name" value="AAA+_ATPase"/>
</dbReference>
<sequence length="1332" mass="145418">MRQEAGVGYIINVYVFFSLLFDIPQTRTLWLRPGPRALPALFTAGVVSKAVVLCLEAKSKRKSLFPPYRVYAPEALVSLYDRTALWWLNPLFWTGYNGYLSIEKLYAVDADLSSENVETVFQRAWPNLRAEQEHGKWALFWAVFHTVKTTFLAMVFPRFCLSALKLCQPLLISRVTSLLSDGISGENANYGRGLIGATALVYTGITITTALYQRAMHRMVTKIRGIIITAVHSKALTLDSSKLGDNTALTLISADVNRICSSLQDIDQIFAAPVEVGVAMYLLQRQIGVSCVAPIAVTLAVATANFFNVNTAIPMQKAWLNAVSERVAFTSSVLGFPKGFKMLGLTTYFTDRIQGMRVAELAKYAAYRKYVTWRNVYGHIPQAFAPPFTLMMFSVINGQRSLDPTTAFTALALVALLSSPISEMLHTVPQLFTALASLERVQNFLLIEGVDHFTTCGSRDQHAATPSNAERGDGAIELSVMAPSKADHSQNLLRIEQGTVELGSDNKKVLTDVDIRLTKDDIHLLVGPVGSGKSTLLRTIIGDLPLATGQRIIAPKMNSFAFCSQDPWLPNDTVQNLVLGQSDFDPEWYTTVTSACALRRDIANFPDGDATLVGTKGVSLSGGQRQRIALARAIYARKQMIVADDVLSGLDAGTSRHVFTQLLGPHGLCRQHGMTVILATHSVQYLPVADLIIALGKDGAIVEQGTFKTLNVPGGYVHELGVKGTRDDDPVDIEEATPDAVIRSSAPDKVEVAQQDLARKTGDTSVYRYYFKSIGTRLNVILAISTVTFIFGNKFPEIWVKFWSEAETSNDPRPLGMWIGVSFLLACIACIGCGAQIWTMLVHAVPKSSARLHEQLLNTVMHATYSFFVNTDSGITLNRFSNDMSLIELDLAGAFMQFTAAVGMLIASGAIIVSGATYAAATMPLILLVLYGIQKFYLRTSRQLRFLDLEAQAPLLTHCSETLAGVTTIRAFGWQYQSHQKCVTLLDKSQRAYYLMLCIQRWLGLVLGLVTAAVAVVVVSMAMTIPQSSSAGSIGVSLLSVLSFSFYMTFTINAWTALETSLGAVARCKNFEASTKSEDRPEDCQVPEPSWPATGEVLITNLRASYTDGGAEVLKDISVSIKAGEKVGICGRSGSGKSSLLLALFRLLDSSSGSIQVDSIDLATVPRQEIRARLAALPQESLIFPGTVLSNLSPVHGDSEGKVETVLKKVGLFDVVTSRGGLHTDITSLGLSQGQIQLFAVARALLRKSKFLILDEMSSSVDAVTEENMTRLIREEFQESTVIAVAHRLRTIMEFDRVVVMDNGRVLESGAPEELLGRGDSAFRGLWENSRR</sequence>
<dbReference type="EMBL" id="JAXOVC010000006">
    <property type="protein sequence ID" value="KAK4500247.1"/>
    <property type="molecule type" value="Genomic_DNA"/>
</dbReference>
<dbReference type="PANTHER" id="PTHR24223">
    <property type="entry name" value="ATP-BINDING CASSETTE SUB-FAMILY C"/>
    <property type="match status" value="1"/>
</dbReference>
<accession>A0ABR0EFI1</accession>
<dbReference type="Gene3D" id="3.40.50.300">
    <property type="entry name" value="P-loop containing nucleotide triphosphate hydrolases"/>
    <property type="match status" value="2"/>
</dbReference>
<evidence type="ECO:0000256" key="2">
    <source>
        <dbReference type="ARBA" id="ARBA00022448"/>
    </source>
</evidence>
<feature type="transmembrane region" description="Helical" evidence="9">
    <location>
        <begin position="918"/>
        <end position="938"/>
    </location>
</feature>
<comment type="subcellular location">
    <subcellularLocation>
        <location evidence="1">Membrane</location>
        <topology evidence="1">Multi-pass membrane protein</topology>
    </subcellularLocation>
</comment>
<feature type="transmembrane region" description="Helical" evidence="9">
    <location>
        <begin position="194"/>
        <end position="212"/>
    </location>
</feature>
<name>A0ABR0EFI1_ZASCE</name>
<evidence type="ECO:0000256" key="4">
    <source>
        <dbReference type="ARBA" id="ARBA00022741"/>
    </source>
</evidence>
<comment type="caution">
    <text evidence="12">The sequence shown here is derived from an EMBL/GenBank/DDBJ whole genome shotgun (WGS) entry which is preliminary data.</text>
</comment>
<evidence type="ECO:0008006" key="14">
    <source>
        <dbReference type="Google" id="ProtNLM"/>
    </source>
</evidence>
<keyword evidence="6 9" id="KW-1133">Transmembrane helix</keyword>
<feature type="transmembrane region" description="Helical" evidence="9">
    <location>
        <begin position="1031"/>
        <end position="1050"/>
    </location>
</feature>
<evidence type="ECO:0000259" key="11">
    <source>
        <dbReference type="PROSITE" id="PS50929"/>
    </source>
</evidence>
<feature type="domain" description="ABC transmembrane type-1" evidence="11">
    <location>
        <begin position="798"/>
        <end position="1060"/>
    </location>
</feature>
<feature type="domain" description="ABC transporter" evidence="10">
    <location>
        <begin position="1097"/>
        <end position="1328"/>
    </location>
</feature>
<feature type="transmembrane region" description="Helical" evidence="9">
    <location>
        <begin position="815"/>
        <end position="841"/>
    </location>
</feature>
<evidence type="ECO:0000256" key="6">
    <source>
        <dbReference type="ARBA" id="ARBA00022989"/>
    </source>
</evidence>
<keyword evidence="13" id="KW-1185">Reference proteome</keyword>
<feature type="transmembrane region" description="Helical" evidence="9">
    <location>
        <begin position="1002"/>
        <end position="1025"/>
    </location>
</feature>
<dbReference type="InterPro" id="IPR044726">
    <property type="entry name" value="ABCC_6TM_D2"/>
</dbReference>
<evidence type="ECO:0000256" key="3">
    <source>
        <dbReference type="ARBA" id="ARBA00022692"/>
    </source>
</evidence>
<gene>
    <name evidence="12" type="ORF">PRZ48_008436</name>
</gene>
<feature type="transmembrane region" description="Helical" evidence="9">
    <location>
        <begin position="778"/>
        <end position="795"/>
    </location>
</feature>
<keyword evidence="4" id="KW-0547">Nucleotide-binding</keyword>
<evidence type="ECO:0000256" key="1">
    <source>
        <dbReference type="ARBA" id="ARBA00004141"/>
    </source>
</evidence>
<evidence type="ECO:0000259" key="10">
    <source>
        <dbReference type="PROSITE" id="PS50893"/>
    </source>
</evidence>
<dbReference type="PROSITE" id="PS00211">
    <property type="entry name" value="ABC_TRANSPORTER_1"/>
    <property type="match status" value="2"/>
</dbReference>
<dbReference type="InterPro" id="IPR011527">
    <property type="entry name" value="ABC1_TM_dom"/>
</dbReference>
<feature type="domain" description="ABC transporter" evidence="10">
    <location>
        <begin position="493"/>
        <end position="722"/>
    </location>
</feature>
<evidence type="ECO:0000256" key="9">
    <source>
        <dbReference type="SAM" id="Phobius"/>
    </source>
</evidence>
<feature type="domain" description="ABC transmembrane type-1" evidence="11">
    <location>
        <begin position="159"/>
        <end position="431"/>
    </location>
</feature>
<organism evidence="12 13">
    <name type="scientific">Zasmidium cellare</name>
    <name type="common">Wine cellar mold</name>
    <name type="synonym">Racodium cellare</name>
    <dbReference type="NCBI Taxonomy" id="395010"/>
    <lineage>
        <taxon>Eukaryota</taxon>
        <taxon>Fungi</taxon>
        <taxon>Dikarya</taxon>
        <taxon>Ascomycota</taxon>
        <taxon>Pezizomycotina</taxon>
        <taxon>Dothideomycetes</taxon>
        <taxon>Dothideomycetidae</taxon>
        <taxon>Mycosphaerellales</taxon>
        <taxon>Mycosphaerellaceae</taxon>
        <taxon>Zasmidium</taxon>
    </lineage>
</organism>
<proteinExistence type="predicted"/>
<evidence type="ECO:0000256" key="8">
    <source>
        <dbReference type="ARBA" id="ARBA00023180"/>
    </source>
</evidence>
<dbReference type="Proteomes" id="UP001305779">
    <property type="component" value="Unassembled WGS sequence"/>
</dbReference>
<keyword evidence="2" id="KW-0813">Transport</keyword>
<feature type="transmembrane region" description="Helical" evidence="9">
    <location>
        <begin position="37"/>
        <end position="55"/>
    </location>
</feature>
<evidence type="ECO:0000313" key="12">
    <source>
        <dbReference type="EMBL" id="KAK4500247.1"/>
    </source>
</evidence>
<dbReference type="InterPro" id="IPR044746">
    <property type="entry name" value="ABCC_6TM_D1"/>
</dbReference>
<evidence type="ECO:0000256" key="5">
    <source>
        <dbReference type="ARBA" id="ARBA00022840"/>
    </source>
</evidence>
<dbReference type="CDD" id="cd18580">
    <property type="entry name" value="ABC_6TM_ABCC_D2"/>
    <property type="match status" value="1"/>
</dbReference>
<protein>
    <recommendedName>
        <fullName evidence="14">ABC transporter</fullName>
    </recommendedName>
</protein>
<dbReference type="PROSITE" id="PS50893">
    <property type="entry name" value="ABC_TRANSPORTER_2"/>
    <property type="match status" value="2"/>
</dbReference>
<keyword evidence="3 9" id="KW-0812">Transmembrane</keyword>
<dbReference type="PROSITE" id="PS50929">
    <property type="entry name" value="ABC_TM1F"/>
    <property type="match status" value="2"/>
</dbReference>
<reference evidence="12 13" key="1">
    <citation type="journal article" date="2023" name="G3 (Bethesda)">
        <title>A chromosome-level genome assembly of Zasmidium syzygii isolated from banana leaves.</title>
        <authorList>
            <person name="van Westerhoven A.C."/>
            <person name="Mehrabi R."/>
            <person name="Talebi R."/>
            <person name="Steentjes M.B.F."/>
            <person name="Corcolon B."/>
            <person name="Chong P.A."/>
            <person name="Kema G.H.J."/>
            <person name="Seidl M.F."/>
        </authorList>
    </citation>
    <scope>NUCLEOTIDE SEQUENCE [LARGE SCALE GENOMIC DNA]</scope>
    <source>
        <strain evidence="12 13">P124</strain>
    </source>
</reference>
<keyword evidence="7 9" id="KW-0472">Membrane</keyword>
<dbReference type="InterPro" id="IPR036640">
    <property type="entry name" value="ABC1_TM_sf"/>
</dbReference>
<keyword evidence="8" id="KW-0325">Glycoprotein</keyword>
<dbReference type="CDD" id="cd18579">
    <property type="entry name" value="ABC_6TM_ABCC_D1"/>
    <property type="match status" value="1"/>
</dbReference>
<dbReference type="Pfam" id="PF00664">
    <property type="entry name" value="ABC_membrane"/>
    <property type="match status" value="1"/>
</dbReference>
<dbReference type="InterPro" id="IPR050173">
    <property type="entry name" value="ABC_transporter_C-like"/>
</dbReference>
<dbReference type="SMART" id="SM00382">
    <property type="entry name" value="AAA"/>
    <property type="match status" value="2"/>
</dbReference>
<dbReference type="InterPro" id="IPR017871">
    <property type="entry name" value="ABC_transporter-like_CS"/>
</dbReference>
<dbReference type="PANTHER" id="PTHR24223:SF399">
    <property type="entry name" value="ABC TRANSPORTER ATNG"/>
    <property type="match status" value="1"/>
</dbReference>
<dbReference type="SUPFAM" id="SSF52540">
    <property type="entry name" value="P-loop containing nucleoside triphosphate hydrolases"/>
    <property type="match status" value="2"/>
</dbReference>
<evidence type="ECO:0000313" key="13">
    <source>
        <dbReference type="Proteomes" id="UP001305779"/>
    </source>
</evidence>
<feature type="transmembrane region" description="Helical" evidence="9">
    <location>
        <begin position="7"/>
        <end position="25"/>
    </location>
</feature>